<evidence type="ECO:0000256" key="1">
    <source>
        <dbReference type="ARBA" id="ARBA00022741"/>
    </source>
</evidence>
<name>A0A814K602_9BILA</name>
<dbReference type="GO" id="GO:0043248">
    <property type="term" value="P:proteasome assembly"/>
    <property type="evidence" value="ECO:0007669"/>
    <property type="project" value="UniProtKB-UniRule"/>
</dbReference>
<dbReference type="GO" id="GO:0005765">
    <property type="term" value="C:lysosomal membrane"/>
    <property type="evidence" value="ECO:0007669"/>
    <property type="project" value="TreeGrafter"/>
</dbReference>
<dbReference type="GO" id="GO:0008541">
    <property type="term" value="C:proteasome regulatory particle, lid subcomplex"/>
    <property type="evidence" value="ECO:0007669"/>
    <property type="project" value="UniProtKB-UniRule"/>
</dbReference>
<dbReference type="Gene3D" id="2.60.120.920">
    <property type="match status" value="1"/>
</dbReference>
<keyword evidence="6" id="KW-0539">Nucleus</keyword>
<evidence type="ECO:0000313" key="9">
    <source>
        <dbReference type="EMBL" id="CAF1048144.1"/>
    </source>
</evidence>
<dbReference type="Proteomes" id="UP000663829">
    <property type="component" value="Unassembled WGS sequence"/>
</dbReference>
<dbReference type="SMART" id="SM00177">
    <property type="entry name" value="ARF"/>
    <property type="match status" value="1"/>
</dbReference>
<evidence type="ECO:0000313" key="10">
    <source>
        <dbReference type="EMBL" id="CAF3817821.1"/>
    </source>
</evidence>
<dbReference type="SUPFAM" id="SSF49899">
    <property type="entry name" value="Concanavalin A-like lectins/glucanases"/>
    <property type="match status" value="1"/>
</dbReference>
<comment type="caution">
    <text evidence="9">The sequence shown here is derived from an EMBL/GenBank/DDBJ whole genome shotgun (WGS) entry which is preliminary data.</text>
</comment>
<dbReference type="PRINTS" id="PR00328">
    <property type="entry name" value="SAR1GTPBP"/>
</dbReference>
<dbReference type="GO" id="GO:0046872">
    <property type="term" value="F:metal ion binding"/>
    <property type="evidence" value="ECO:0007669"/>
    <property type="project" value="UniProtKB-KW"/>
</dbReference>
<dbReference type="GO" id="GO:0008089">
    <property type="term" value="P:anterograde axonal transport"/>
    <property type="evidence" value="ECO:0007669"/>
    <property type="project" value="TreeGrafter"/>
</dbReference>
<keyword evidence="5" id="KW-0479">Metal-binding</keyword>
<proteinExistence type="inferred from homology"/>
<gene>
    <name evidence="9" type="ORF">GPM918_LOCUS16139</name>
    <name evidence="10" type="ORF">SRO942_LOCUS16136</name>
</gene>
<keyword evidence="2 4" id="KW-0342">GTP-binding</keyword>
<organism evidence="9 11">
    <name type="scientific">Didymodactylos carnosus</name>
    <dbReference type="NCBI Taxonomy" id="1234261"/>
    <lineage>
        <taxon>Eukaryota</taxon>
        <taxon>Metazoa</taxon>
        <taxon>Spiralia</taxon>
        <taxon>Gnathifera</taxon>
        <taxon>Rotifera</taxon>
        <taxon>Eurotatoria</taxon>
        <taxon>Bdelloidea</taxon>
        <taxon>Philodinida</taxon>
        <taxon>Philodinidae</taxon>
        <taxon>Didymodactylos</taxon>
    </lineage>
</organism>
<dbReference type="SMART" id="SM00178">
    <property type="entry name" value="SAR"/>
    <property type="match status" value="1"/>
</dbReference>
<evidence type="ECO:0000256" key="2">
    <source>
        <dbReference type="ARBA" id="ARBA00023134"/>
    </source>
</evidence>
<dbReference type="GO" id="GO:0005525">
    <property type="term" value="F:GTP binding"/>
    <property type="evidence" value="ECO:0007669"/>
    <property type="project" value="UniProtKB-KW"/>
</dbReference>
<keyword evidence="8" id="KW-1133">Transmembrane helix</keyword>
<evidence type="ECO:0000256" key="5">
    <source>
        <dbReference type="PIRSR" id="PIRSR606689-2"/>
    </source>
</evidence>
<dbReference type="SMART" id="SM00175">
    <property type="entry name" value="RAB"/>
    <property type="match status" value="1"/>
</dbReference>
<dbReference type="SMART" id="SM01385">
    <property type="entry name" value="DSS1_SEM1"/>
    <property type="match status" value="1"/>
</dbReference>
<feature type="compositionally biased region" description="Basic and acidic residues" evidence="7">
    <location>
        <begin position="299"/>
        <end position="329"/>
    </location>
</feature>
<feature type="binding site" evidence="4">
    <location>
        <position position="218"/>
    </location>
    <ligand>
        <name>GTP</name>
        <dbReference type="ChEBI" id="CHEBI:37565"/>
    </ligand>
</feature>
<keyword evidence="11" id="KW-1185">Reference proteome</keyword>
<evidence type="ECO:0000256" key="8">
    <source>
        <dbReference type="SAM" id="Phobius"/>
    </source>
</evidence>
<feature type="compositionally biased region" description="Acidic residues" evidence="7">
    <location>
        <begin position="332"/>
        <end position="344"/>
    </location>
</feature>
<evidence type="ECO:0000256" key="7">
    <source>
        <dbReference type="SAM" id="MobiDB-lite"/>
    </source>
</evidence>
<dbReference type="PROSITE" id="PS51417">
    <property type="entry name" value="ARF"/>
    <property type="match status" value="1"/>
</dbReference>
<dbReference type="GO" id="GO:1904115">
    <property type="term" value="C:axon cytoplasm"/>
    <property type="evidence" value="ECO:0007669"/>
    <property type="project" value="GOC"/>
</dbReference>
<feature type="region of interest" description="Disordered" evidence="7">
    <location>
        <begin position="294"/>
        <end position="353"/>
    </location>
</feature>
<feature type="transmembrane region" description="Helical" evidence="8">
    <location>
        <begin position="16"/>
        <end position="35"/>
    </location>
</feature>
<dbReference type="GO" id="GO:0003924">
    <property type="term" value="F:GTPase activity"/>
    <property type="evidence" value="ECO:0007669"/>
    <property type="project" value="InterPro"/>
</dbReference>
<dbReference type="EMBL" id="CAJOBC010004179">
    <property type="protein sequence ID" value="CAF3817821.1"/>
    <property type="molecule type" value="Genomic_DNA"/>
</dbReference>
<protein>
    <recommendedName>
        <fullName evidence="6">26S proteasome complex subunit SEM1</fullName>
    </recommendedName>
</protein>
<evidence type="ECO:0000256" key="4">
    <source>
        <dbReference type="PIRSR" id="PIRSR606689-1"/>
    </source>
</evidence>
<keyword evidence="5" id="KW-0460">Magnesium</keyword>
<dbReference type="OrthoDB" id="2011769at2759"/>
<comment type="function">
    <text evidence="6">Component of the 26S proteasome, a multiprotein complex involved in the ATP-dependent degradation of ubiquitinated proteins.</text>
</comment>
<feature type="binding site" evidence="4">
    <location>
        <begin position="274"/>
        <end position="277"/>
    </location>
    <ligand>
        <name>GTP</name>
        <dbReference type="ChEBI" id="CHEBI:37565"/>
    </ligand>
</feature>
<accession>A0A814K602</accession>
<dbReference type="InterPro" id="IPR006689">
    <property type="entry name" value="Small_GTPase_ARF/SAR"/>
</dbReference>
<evidence type="ECO:0000313" key="11">
    <source>
        <dbReference type="Proteomes" id="UP000663829"/>
    </source>
</evidence>
<keyword evidence="1 4" id="KW-0547">Nucleotide-binding</keyword>
<sequence length="397" mass="46676">MKRSTILVMLTMKKSTFVVSICWIIILLPSFYHLLKQEQLEKFEVYLPGNDKYKIRKWSKTAVFQCYGPDYSKFETIMVVDKILYGFLNIFCRIAFSGSLYRIILVNVGFRKDVHYWELIINPCDDKPEPAFGVARFDVPKDHMLGKDSKSWCMYIDSERSWFMHNESANCSSYVRCPAREIFEYSGQYSEDMIPTVGFNMRKITKGNVTIKIWDIGGQPRFRSMWERYCRGVNAIVYMVDSADHEKLEPSAQEFRNLLDRPQLQGIPVLVLGNKRDLPNALDVQDLIQRLQNSTKKSSTVDDEQKKAEKSSLSKQLQDDQQQKDKKIDLTSLEEDDEFEEFPVEEWKQDDLDNEDTRLWEEHWDDNVNEDDFFQQLKQEVEKKDLTKLMTAATTVK</sequence>
<dbReference type="EMBL" id="CAJNOQ010004180">
    <property type="protein sequence ID" value="CAF1048144.1"/>
    <property type="molecule type" value="Genomic_DNA"/>
</dbReference>
<dbReference type="Pfam" id="PF00025">
    <property type="entry name" value="Arf"/>
    <property type="match status" value="1"/>
</dbReference>
<dbReference type="AlphaFoldDB" id="A0A814K602"/>
<evidence type="ECO:0000256" key="3">
    <source>
        <dbReference type="ARBA" id="ARBA00034491"/>
    </source>
</evidence>
<dbReference type="GO" id="GO:0005634">
    <property type="term" value="C:nucleus"/>
    <property type="evidence" value="ECO:0007669"/>
    <property type="project" value="UniProtKB-SubCell"/>
</dbReference>
<comment type="similarity">
    <text evidence="3 6">Belongs to the DSS1/SEM1 family.</text>
</comment>
<dbReference type="Gene3D" id="3.40.50.300">
    <property type="entry name" value="P-loop containing nucleotide triphosphate hydrolases"/>
    <property type="match status" value="1"/>
</dbReference>
<keyword evidence="8" id="KW-0472">Membrane</keyword>
<keyword evidence="6" id="KW-0647">Proteasome</keyword>
<dbReference type="InterPro" id="IPR027417">
    <property type="entry name" value="P-loop_NTPase"/>
</dbReference>
<keyword evidence="8" id="KW-0812">Transmembrane</keyword>
<dbReference type="SUPFAM" id="SSF52540">
    <property type="entry name" value="P-loop containing nucleoside triphosphate hydrolases"/>
    <property type="match status" value="1"/>
</dbReference>
<dbReference type="GO" id="GO:0006406">
    <property type="term" value="P:mRNA export from nucleus"/>
    <property type="evidence" value="ECO:0007669"/>
    <property type="project" value="UniProtKB-UniRule"/>
</dbReference>
<dbReference type="PANTHER" id="PTHR45732:SF7">
    <property type="entry name" value="ADP-RIBOSYLATION FACTOR-LIKE PROTEIN 8"/>
    <property type="match status" value="1"/>
</dbReference>
<dbReference type="InterPro" id="IPR007834">
    <property type="entry name" value="DSS1_SEM1"/>
</dbReference>
<dbReference type="InterPro" id="IPR043136">
    <property type="entry name" value="B30.2/SPRY_sf"/>
</dbReference>
<dbReference type="CDD" id="cd13768">
    <property type="entry name" value="DSS1_Sem1"/>
    <property type="match status" value="1"/>
</dbReference>
<dbReference type="Pfam" id="PF05160">
    <property type="entry name" value="DSS1_SEM1"/>
    <property type="match status" value="1"/>
</dbReference>
<reference evidence="9" key="1">
    <citation type="submission" date="2021-02" db="EMBL/GenBank/DDBJ databases">
        <authorList>
            <person name="Nowell W R."/>
        </authorList>
    </citation>
    <scope>NUCLEOTIDE SEQUENCE</scope>
</reference>
<feature type="binding site" evidence="5">
    <location>
        <position position="196"/>
    </location>
    <ligand>
        <name>Mg(2+)</name>
        <dbReference type="ChEBI" id="CHEBI:18420"/>
    </ligand>
</feature>
<feature type="transmembrane region" description="Helical" evidence="8">
    <location>
        <begin position="83"/>
        <end position="104"/>
    </location>
</feature>
<comment type="subcellular location">
    <subcellularLocation>
        <location evidence="6">Nucleus</location>
    </subcellularLocation>
</comment>
<dbReference type="Proteomes" id="UP000681722">
    <property type="component" value="Unassembled WGS sequence"/>
</dbReference>
<dbReference type="PANTHER" id="PTHR45732">
    <property type="entry name" value="ADP-RIBOSYLATION FACTOR-LIKE PROTEIN 8"/>
    <property type="match status" value="1"/>
</dbReference>
<evidence type="ECO:0000256" key="6">
    <source>
        <dbReference type="RuleBase" id="RU369057"/>
    </source>
</evidence>
<dbReference type="InterPro" id="IPR013320">
    <property type="entry name" value="ConA-like_dom_sf"/>
</dbReference>